<comment type="caution">
    <text evidence="2">The sequence shown here is derived from an EMBL/GenBank/DDBJ whole genome shotgun (WGS) entry which is preliminary data.</text>
</comment>
<dbReference type="CDD" id="cd05381">
    <property type="entry name" value="CAP_PR-1"/>
    <property type="match status" value="1"/>
</dbReference>
<dbReference type="InterPro" id="IPR014044">
    <property type="entry name" value="CAP_dom"/>
</dbReference>
<feature type="domain" description="SCP" evidence="1">
    <location>
        <begin position="113"/>
        <end position="243"/>
    </location>
</feature>
<dbReference type="FunFam" id="3.40.33.10:FF:000004">
    <property type="entry name" value="CAP, cysteine-rich secretory protein, antigen 5"/>
    <property type="match status" value="1"/>
</dbReference>
<dbReference type="Pfam" id="PF00188">
    <property type="entry name" value="CAP"/>
    <property type="match status" value="2"/>
</dbReference>
<name>A0A2P6PJV2_ROSCH</name>
<dbReference type="PRINTS" id="PR00837">
    <property type="entry name" value="V5TPXLIKE"/>
</dbReference>
<gene>
    <name evidence="2" type="ORF">RchiOBHm_Chr6g0247661</name>
</gene>
<dbReference type="InterPro" id="IPR018244">
    <property type="entry name" value="Allrgn_V5/Tpx1_CS"/>
</dbReference>
<dbReference type="GO" id="GO:0005576">
    <property type="term" value="C:extracellular region"/>
    <property type="evidence" value="ECO:0007669"/>
    <property type="project" value="InterPro"/>
</dbReference>
<keyword evidence="3" id="KW-1185">Reference proteome</keyword>
<evidence type="ECO:0000313" key="3">
    <source>
        <dbReference type="Proteomes" id="UP000238479"/>
    </source>
</evidence>
<evidence type="ECO:0000259" key="1">
    <source>
        <dbReference type="SMART" id="SM00198"/>
    </source>
</evidence>
<organism evidence="2 3">
    <name type="scientific">Rosa chinensis</name>
    <name type="common">China rose</name>
    <dbReference type="NCBI Taxonomy" id="74649"/>
    <lineage>
        <taxon>Eukaryota</taxon>
        <taxon>Viridiplantae</taxon>
        <taxon>Streptophyta</taxon>
        <taxon>Embryophyta</taxon>
        <taxon>Tracheophyta</taxon>
        <taxon>Spermatophyta</taxon>
        <taxon>Magnoliopsida</taxon>
        <taxon>eudicotyledons</taxon>
        <taxon>Gunneridae</taxon>
        <taxon>Pentapetalae</taxon>
        <taxon>rosids</taxon>
        <taxon>fabids</taxon>
        <taxon>Rosales</taxon>
        <taxon>Rosaceae</taxon>
        <taxon>Rosoideae</taxon>
        <taxon>Rosoideae incertae sedis</taxon>
        <taxon>Rosa</taxon>
    </lineage>
</organism>
<dbReference type="OMA" id="TRDCENY"/>
<reference evidence="2 3" key="1">
    <citation type="journal article" date="2018" name="Nat. Genet.">
        <title>The Rosa genome provides new insights in the design of modern roses.</title>
        <authorList>
            <person name="Bendahmane M."/>
        </authorList>
    </citation>
    <scope>NUCLEOTIDE SEQUENCE [LARGE SCALE GENOMIC DNA]</scope>
    <source>
        <strain evidence="3">cv. Old Blush</strain>
    </source>
</reference>
<sequence>MNGFRFKAQNEARAEVGISPLELSVKLAQYAQDYANKRIPNYSMKHSMGPYAENLTSSMGMTGGVAVNYCSCYKYTKTHDSRRKKKGVNQIIIVIFVHGICTSPHLPCPKQPSGLPQRPVAHNAARAQVGVKLLTWSNSLAAYAQQYASKRIADCKSEHSTGPYSENIAEASYTITGTRAMELWVNEKPSYNYQLNKCVGGQCGHYTRVVIWRNSAQVGCARVSNSGWWFVTCNYNPPGNIVGERPY</sequence>
<dbReference type="SUPFAM" id="SSF55797">
    <property type="entry name" value="PR-1-like"/>
    <property type="match status" value="2"/>
</dbReference>
<dbReference type="Gramene" id="PRQ22200">
    <property type="protein sequence ID" value="PRQ22200"/>
    <property type="gene ID" value="RchiOBHm_Chr6g0247661"/>
</dbReference>
<evidence type="ECO:0000313" key="2">
    <source>
        <dbReference type="EMBL" id="PRQ22200.1"/>
    </source>
</evidence>
<dbReference type="InterPro" id="IPR035940">
    <property type="entry name" value="CAP_sf"/>
</dbReference>
<dbReference type="PROSITE" id="PS01010">
    <property type="entry name" value="CRISP_2"/>
    <property type="match status" value="1"/>
</dbReference>
<dbReference type="EMBL" id="PDCK01000044">
    <property type="protein sequence ID" value="PRQ22200.1"/>
    <property type="molecule type" value="Genomic_DNA"/>
</dbReference>
<dbReference type="Gene3D" id="3.40.33.10">
    <property type="entry name" value="CAP"/>
    <property type="match status" value="2"/>
</dbReference>
<dbReference type="AlphaFoldDB" id="A0A2P6PJV2"/>
<proteinExistence type="predicted"/>
<accession>A0A2P6PJV2</accession>
<dbReference type="PANTHER" id="PTHR10334">
    <property type="entry name" value="CYSTEINE-RICH SECRETORY PROTEIN-RELATED"/>
    <property type="match status" value="1"/>
</dbReference>
<protein>
    <recommendedName>
        <fullName evidence="1">SCP domain-containing protein</fullName>
    </recommendedName>
</protein>
<dbReference type="SMART" id="SM00198">
    <property type="entry name" value="SCP"/>
    <property type="match status" value="1"/>
</dbReference>
<dbReference type="Proteomes" id="UP000238479">
    <property type="component" value="Chromosome 6"/>
</dbReference>
<dbReference type="InterPro" id="IPR001283">
    <property type="entry name" value="CRISP-related"/>
</dbReference>